<dbReference type="KEGG" id="dpp:DICPUDRAFT_160372"/>
<dbReference type="AlphaFoldDB" id="F1A681"/>
<reference evidence="2" key="1">
    <citation type="journal article" date="2011" name="Genome Biol.">
        <title>Comparative genomics of the social amoebae Dictyostelium discoideum and Dictyostelium purpureum.</title>
        <authorList>
            <consortium name="US DOE Joint Genome Institute (JGI-PGF)"/>
            <person name="Sucgang R."/>
            <person name="Kuo A."/>
            <person name="Tian X."/>
            <person name="Salerno W."/>
            <person name="Parikh A."/>
            <person name="Feasley C.L."/>
            <person name="Dalin E."/>
            <person name="Tu H."/>
            <person name="Huang E."/>
            <person name="Barry K."/>
            <person name="Lindquist E."/>
            <person name="Shapiro H."/>
            <person name="Bruce D."/>
            <person name="Schmutz J."/>
            <person name="Salamov A."/>
            <person name="Fey P."/>
            <person name="Gaudet P."/>
            <person name="Anjard C."/>
            <person name="Babu M.M."/>
            <person name="Basu S."/>
            <person name="Bushmanova Y."/>
            <person name="van der Wel H."/>
            <person name="Katoh-Kurasawa M."/>
            <person name="Dinh C."/>
            <person name="Coutinho P.M."/>
            <person name="Saito T."/>
            <person name="Elias M."/>
            <person name="Schaap P."/>
            <person name="Kay R.R."/>
            <person name="Henrissat B."/>
            <person name="Eichinger L."/>
            <person name="Rivero F."/>
            <person name="Putnam N.H."/>
            <person name="West C.M."/>
            <person name="Loomis W.F."/>
            <person name="Chisholm R.L."/>
            <person name="Shaulsky G."/>
            <person name="Strassmann J.E."/>
            <person name="Queller D.C."/>
            <person name="Kuspa A."/>
            <person name="Grigoriev I.V."/>
        </authorList>
    </citation>
    <scope>NUCLEOTIDE SEQUENCE [LARGE SCALE GENOMIC DNA]</scope>
    <source>
        <strain evidence="2">QSDP1</strain>
    </source>
</reference>
<dbReference type="RefSeq" id="XP_003295175.1">
    <property type="nucleotide sequence ID" value="XM_003295127.1"/>
</dbReference>
<dbReference type="VEuPathDB" id="AmoebaDB:DICPUDRAFT_160372"/>
<protein>
    <submittedName>
        <fullName evidence="1">Uncharacterized protein</fullName>
    </submittedName>
</protein>
<dbReference type="GeneID" id="10511204"/>
<dbReference type="EMBL" id="GL871693">
    <property type="protein sequence ID" value="EGC28300.1"/>
    <property type="molecule type" value="Genomic_DNA"/>
</dbReference>
<evidence type="ECO:0000313" key="2">
    <source>
        <dbReference type="Proteomes" id="UP000001064"/>
    </source>
</evidence>
<name>F1A681_DICPU</name>
<accession>F1A681</accession>
<proteinExistence type="predicted"/>
<evidence type="ECO:0000313" key="1">
    <source>
        <dbReference type="EMBL" id="EGC28300.1"/>
    </source>
</evidence>
<keyword evidence="2" id="KW-1185">Reference proteome</keyword>
<gene>
    <name evidence="1" type="ORF">DICPUDRAFT_160372</name>
</gene>
<organism evidence="1 2">
    <name type="scientific">Dictyostelium purpureum</name>
    <name type="common">Slime mold</name>
    <dbReference type="NCBI Taxonomy" id="5786"/>
    <lineage>
        <taxon>Eukaryota</taxon>
        <taxon>Amoebozoa</taxon>
        <taxon>Evosea</taxon>
        <taxon>Eumycetozoa</taxon>
        <taxon>Dictyostelia</taxon>
        <taxon>Dictyosteliales</taxon>
        <taxon>Dictyosteliaceae</taxon>
        <taxon>Dictyostelium</taxon>
    </lineage>
</organism>
<dbReference type="InParanoid" id="F1A681"/>
<dbReference type="Proteomes" id="UP000001064">
    <property type="component" value="Unassembled WGS sequence"/>
</dbReference>
<sequence length="62" mass="7453">MNKFYKKEYISNQIQLSSFSLPPSCIGNTNKQSVRSEIKDHIIYQYSYYFYKKTLCINKMII</sequence>